<dbReference type="Proteomes" id="UP000799436">
    <property type="component" value="Unassembled WGS sequence"/>
</dbReference>
<dbReference type="Gene3D" id="3.30.160.60">
    <property type="entry name" value="Classic Zinc Finger"/>
    <property type="match status" value="1"/>
</dbReference>
<evidence type="ECO:0000256" key="1">
    <source>
        <dbReference type="ARBA" id="ARBA00004123"/>
    </source>
</evidence>
<dbReference type="EMBL" id="ML995867">
    <property type="protein sequence ID" value="KAF2766685.1"/>
    <property type="molecule type" value="Genomic_DNA"/>
</dbReference>
<keyword evidence="6" id="KW-0539">Nucleus</keyword>
<gene>
    <name evidence="8" type="ORF">EJ03DRAFT_173554</name>
</gene>
<keyword evidence="3" id="KW-0677">Repeat</keyword>
<evidence type="ECO:0000313" key="8">
    <source>
        <dbReference type="EMBL" id="KAF2766685.1"/>
    </source>
</evidence>
<dbReference type="GO" id="GO:0008270">
    <property type="term" value="F:zinc ion binding"/>
    <property type="evidence" value="ECO:0007669"/>
    <property type="project" value="UniProtKB-KW"/>
</dbReference>
<dbReference type="InterPro" id="IPR013087">
    <property type="entry name" value="Znf_C2H2_type"/>
</dbReference>
<keyword evidence="4" id="KW-0863">Zinc-finger</keyword>
<dbReference type="AlphaFoldDB" id="A0A6G1L1J1"/>
<dbReference type="InterPro" id="IPR050888">
    <property type="entry name" value="ZnF_C2H2-type_TF"/>
</dbReference>
<comment type="subcellular location">
    <subcellularLocation>
        <location evidence="1">Nucleus</location>
    </subcellularLocation>
</comment>
<evidence type="ECO:0000256" key="5">
    <source>
        <dbReference type="ARBA" id="ARBA00022833"/>
    </source>
</evidence>
<keyword evidence="5" id="KW-0862">Zinc</keyword>
<evidence type="ECO:0000259" key="7">
    <source>
        <dbReference type="PROSITE" id="PS00028"/>
    </source>
</evidence>
<evidence type="ECO:0000256" key="2">
    <source>
        <dbReference type="ARBA" id="ARBA00022723"/>
    </source>
</evidence>
<dbReference type="OrthoDB" id="1483400at2759"/>
<dbReference type="PROSITE" id="PS00028">
    <property type="entry name" value="ZINC_FINGER_C2H2_1"/>
    <property type="match status" value="1"/>
</dbReference>
<dbReference type="GO" id="GO:0005634">
    <property type="term" value="C:nucleus"/>
    <property type="evidence" value="ECO:0007669"/>
    <property type="project" value="UniProtKB-SubCell"/>
</dbReference>
<name>A0A6G1L1J1_9PEZI</name>
<evidence type="ECO:0000256" key="6">
    <source>
        <dbReference type="ARBA" id="ARBA00023242"/>
    </source>
</evidence>
<feature type="domain" description="C2H2-type" evidence="7">
    <location>
        <begin position="135"/>
        <end position="157"/>
    </location>
</feature>
<reference evidence="8" key="1">
    <citation type="journal article" date="2020" name="Stud. Mycol.">
        <title>101 Dothideomycetes genomes: a test case for predicting lifestyles and emergence of pathogens.</title>
        <authorList>
            <person name="Haridas S."/>
            <person name="Albert R."/>
            <person name="Binder M."/>
            <person name="Bloem J."/>
            <person name="Labutti K."/>
            <person name="Salamov A."/>
            <person name="Andreopoulos B."/>
            <person name="Baker S."/>
            <person name="Barry K."/>
            <person name="Bills G."/>
            <person name="Bluhm B."/>
            <person name="Cannon C."/>
            <person name="Castanera R."/>
            <person name="Culley D."/>
            <person name="Daum C."/>
            <person name="Ezra D."/>
            <person name="Gonzalez J."/>
            <person name="Henrissat B."/>
            <person name="Kuo A."/>
            <person name="Liang C."/>
            <person name="Lipzen A."/>
            <person name="Lutzoni F."/>
            <person name="Magnuson J."/>
            <person name="Mondo S."/>
            <person name="Nolan M."/>
            <person name="Ohm R."/>
            <person name="Pangilinan J."/>
            <person name="Park H.-J."/>
            <person name="Ramirez L."/>
            <person name="Alfaro M."/>
            <person name="Sun H."/>
            <person name="Tritt A."/>
            <person name="Yoshinaga Y."/>
            <person name="Zwiers L.-H."/>
            <person name="Turgeon B."/>
            <person name="Goodwin S."/>
            <person name="Spatafora J."/>
            <person name="Crous P."/>
            <person name="Grigoriev I."/>
        </authorList>
    </citation>
    <scope>NUCLEOTIDE SEQUENCE</scope>
    <source>
        <strain evidence="8">CBS 116005</strain>
    </source>
</reference>
<evidence type="ECO:0000313" key="9">
    <source>
        <dbReference type="Proteomes" id="UP000799436"/>
    </source>
</evidence>
<evidence type="ECO:0000256" key="3">
    <source>
        <dbReference type="ARBA" id="ARBA00022737"/>
    </source>
</evidence>
<dbReference type="PANTHER" id="PTHR24406">
    <property type="entry name" value="TRANSCRIPTIONAL REPRESSOR CTCFL-RELATED"/>
    <property type="match status" value="1"/>
</dbReference>
<keyword evidence="2" id="KW-0479">Metal-binding</keyword>
<keyword evidence="9" id="KW-1185">Reference proteome</keyword>
<organism evidence="8 9">
    <name type="scientific">Teratosphaeria nubilosa</name>
    <dbReference type="NCBI Taxonomy" id="161662"/>
    <lineage>
        <taxon>Eukaryota</taxon>
        <taxon>Fungi</taxon>
        <taxon>Dikarya</taxon>
        <taxon>Ascomycota</taxon>
        <taxon>Pezizomycotina</taxon>
        <taxon>Dothideomycetes</taxon>
        <taxon>Dothideomycetidae</taxon>
        <taxon>Mycosphaerellales</taxon>
        <taxon>Teratosphaeriaceae</taxon>
        <taxon>Teratosphaeria</taxon>
    </lineage>
</organism>
<protein>
    <recommendedName>
        <fullName evidence="7">C2H2-type domain-containing protein</fullName>
    </recommendedName>
</protein>
<evidence type="ECO:0000256" key="4">
    <source>
        <dbReference type="ARBA" id="ARBA00022771"/>
    </source>
</evidence>
<proteinExistence type="predicted"/>
<sequence length="177" mass="19479">MAPRCFCGGTFSTIKHLRDHVEQKGHRFMCSCGRLYKSRDSLRTHWASAKIEHPLPNLSENPALVEVTAAATTTNGGRHGIATIEVTTAGPSHSAKNTSVDAENGKSVFPCSLCNKKLKSNKGLEDHVSDKYPVCPDCHQAYATRLQLHGHQKAANHYYCQEHDQAFPTQDSFPCTS</sequence>
<accession>A0A6G1L1J1</accession>